<evidence type="ECO:0000256" key="1">
    <source>
        <dbReference type="ARBA" id="ARBA00023002"/>
    </source>
</evidence>
<dbReference type="InterPro" id="IPR037069">
    <property type="entry name" value="AcylCoA_DH/ox_N_sf"/>
</dbReference>
<organism evidence="4 5">
    <name type="scientific">Neobacillus niacini</name>
    <dbReference type="NCBI Taxonomy" id="86668"/>
    <lineage>
        <taxon>Bacteria</taxon>
        <taxon>Bacillati</taxon>
        <taxon>Bacillota</taxon>
        <taxon>Bacilli</taxon>
        <taxon>Bacillales</taxon>
        <taxon>Bacillaceae</taxon>
        <taxon>Neobacillus</taxon>
    </lineage>
</organism>
<dbReference type="PANTHER" id="PTHR43884">
    <property type="entry name" value="ACYL-COA DEHYDROGENASE"/>
    <property type="match status" value="1"/>
</dbReference>
<dbReference type="Gene3D" id="2.40.110.10">
    <property type="entry name" value="Butyryl-CoA Dehydrogenase, subunit A, domain 2"/>
    <property type="match status" value="1"/>
</dbReference>
<keyword evidence="1" id="KW-0560">Oxidoreductase</keyword>
<name>A0A852TF88_9BACI</name>
<dbReference type="SUPFAM" id="SSF47203">
    <property type="entry name" value="Acyl-CoA dehydrogenase C-terminal domain-like"/>
    <property type="match status" value="1"/>
</dbReference>
<protein>
    <submittedName>
        <fullName evidence="4">Alkylation response protein AidB-like acyl-CoA dehydrogenase</fullName>
    </submittedName>
</protein>
<comment type="caution">
    <text evidence="4">The sequence shown here is derived from an EMBL/GenBank/DDBJ whole genome shotgun (WGS) entry which is preliminary data.</text>
</comment>
<proteinExistence type="predicted"/>
<dbReference type="InterPro" id="IPR013786">
    <property type="entry name" value="AcylCoA_DH/ox_N"/>
</dbReference>
<feature type="domain" description="Acyl-CoA dehydrogenase C-terminal" evidence="3">
    <location>
        <begin position="251"/>
        <end position="378"/>
    </location>
</feature>
<dbReference type="Gene3D" id="1.10.540.10">
    <property type="entry name" value="Acyl-CoA dehydrogenase/oxidase, N-terminal domain"/>
    <property type="match status" value="1"/>
</dbReference>
<evidence type="ECO:0000313" key="4">
    <source>
        <dbReference type="EMBL" id="NYE07432.1"/>
    </source>
</evidence>
<dbReference type="PANTHER" id="PTHR43884:SF12">
    <property type="entry name" value="ISOVALERYL-COA DEHYDROGENASE, MITOCHONDRIAL-RELATED"/>
    <property type="match status" value="1"/>
</dbReference>
<reference evidence="5" key="1">
    <citation type="submission" date="2020-07" db="EMBL/GenBank/DDBJ databases">
        <authorList>
            <person name="Partida-Martinez L."/>
            <person name="Huntemann M."/>
            <person name="Clum A."/>
            <person name="Wang J."/>
            <person name="Palaniappan K."/>
            <person name="Ritter S."/>
            <person name="Chen I.-M."/>
            <person name="Stamatis D."/>
            <person name="Reddy T."/>
            <person name="O'Malley R."/>
            <person name="Daum C."/>
            <person name="Shapiro N."/>
            <person name="Ivanova N."/>
            <person name="Kyrpides N."/>
            <person name="Woyke T."/>
        </authorList>
    </citation>
    <scope>NUCLEOTIDE SEQUENCE [LARGE SCALE GENOMIC DNA]</scope>
    <source>
        <strain evidence="5">AT2.8</strain>
    </source>
</reference>
<feature type="domain" description="Acyl-CoA dehydrogenase/oxidase N-terminal" evidence="2">
    <location>
        <begin position="11"/>
        <end position="103"/>
    </location>
</feature>
<dbReference type="GO" id="GO:0003995">
    <property type="term" value="F:acyl-CoA dehydrogenase activity"/>
    <property type="evidence" value="ECO:0007669"/>
    <property type="project" value="TreeGrafter"/>
</dbReference>
<dbReference type="InterPro" id="IPR046373">
    <property type="entry name" value="Acyl-CoA_Oxase/DH_mid-dom_sf"/>
</dbReference>
<dbReference type="Pfam" id="PF08028">
    <property type="entry name" value="Acyl-CoA_dh_2"/>
    <property type="match status" value="1"/>
</dbReference>
<dbReference type="EMBL" id="JACCBX010000009">
    <property type="protein sequence ID" value="NYE07432.1"/>
    <property type="molecule type" value="Genomic_DNA"/>
</dbReference>
<dbReference type="Gene3D" id="1.20.140.10">
    <property type="entry name" value="Butyryl-CoA Dehydrogenase, subunit A, domain 3"/>
    <property type="match status" value="1"/>
</dbReference>
<accession>A0A852TF88</accession>
<evidence type="ECO:0000313" key="5">
    <source>
        <dbReference type="Proteomes" id="UP000548423"/>
    </source>
</evidence>
<dbReference type="PIRSF" id="PIRSF016578">
    <property type="entry name" value="HsaA"/>
    <property type="match status" value="1"/>
</dbReference>
<reference evidence="5" key="2">
    <citation type="submission" date="2020-08" db="EMBL/GenBank/DDBJ databases">
        <title>The Agave Microbiome: Exploring the role of microbial communities in plant adaptations to desert environments.</title>
        <authorList>
            <person name="Partida-Martinez L.P."/>
        </authorList>
    </citation>
    <scope>NUCLEOTIDE SEQUENCE [LARGE SCALE GENOMIC DNA]</scope>
    <source>
        <strain evidence="5">AT2.8</strain>
    </source>
</reference>
<dbReference type="InterPro" id="IPR036250">
    <property type="entry name" value="AcylCo_DH-like_C"/>
</dbReference>
<evidence type="ECO:0000259" key="3">
    <source>
        <dbReference type="Pfam" id="PF08028"/>
    </source>
</evidence>
<dbReference type="GO" id="GO:0050660">
    <property type="term" value="F:flavin adenine dinucleotide binding"/>
    <property type="evidence" value="ECO:0007669"/>
    <property type="project" value="InterPro"/>
</dbReference>
<dbReference type="InterPro" id="IPR009100">
    <property type="entry name" value="AcylCoA_DH/oxidase_NM_dom_sf"/>
</dbReference>
<dbReference type="Pfam" id="PF02771">
    <property type="entry name" value="Acyl-CoA_dh_N"/>
    <property type="match status" value="1"/>
</dbReference>
<sequence length="402" mass="44510">MINENLIKDKTNEAEELVKRATELVPQLCSQAKEIDDIRRIPEGTIEVLKEAGLFKLTIPKIFGGHQVNIRTFIDVNSEIARGNGSAGWVTTLTNVCNWLVAALFPKDVQQEVFGEANARTCGVLEPRKCEVRRVEGGYVIEYGFWGFGSGSLHANWAALGIPIVDEEGKMIDNGLAILPMEDVEIKDDWYTTGLRGSGSNSLEVRNIFIPERRVISVSKAINGEYQSGYSKEETLYHSALVPVLALVLLSPPLGMARAALELFLDKLPNRKIQYTWHNSQAEATVTHLKVAEAAMKIDSAMLHIYRAADDIDRWAASGEYMDFHNRARVRMDSGYAVRLCWEAIDILASESGGSLIAENNLLSQIIRDARGATNHGVIVPTTNLELYGRILCGQEPNTVLI</sequence>
<dbReference type="Proteomes" id="UP000548423">
    <property type="component" value="Unassembled WGS sequence"/>
</dbReference>
<gene>
    <name evidence="4" type="ORF">F4694_004243</name>
</gene>
<dbReference type="InterPro" id="IPR013107">
    <property type="entry name" value="Acyl-CoA_DH_C"/>
</dbReference>
<dbReference type="AlphaFoldDB" id="A0A852TF88"/>
<dbReference type="SUPFAM" id="SSF56645">
    <property type="entry name" value="Acyl-CoA dehydrogenase NM domain-like"/>
    <property type="match status" value="1"/>
</dbReference>
<evidence type="ECO:0000259" key="2">
    <source>
        <dbReference type="Pfam" id="PF02771"/>
    </source>
</evidence>